<comment type="caution">
    <text evidence="2">The sequence shown here is derived from an EMBL/GenBank/DDBJ whole genome shotgun (WGS) entry which is preliminary data.</text>
</comment>
<keyword evidence="3" id="KW-1185">Reference proteome</keyword>
<proteinExistence type="predicted"/>
<evidence type="ECO:0000313" key="2">
    <source>
        <dbReference type="EMBL" id="ORA82091.1"/>
    </source>
</evidence>
<dbReference type="RefSeq" id="WP_083010773.1">
    <property type="nucleotide sequence ID" value="NZ_MOWS01000018.1"/>
</dbReference>
<dbReference type="Proteomes" id="UP000243140">
    <property type="component" value="Unassembled WGS sequence"/>
</dbReference>
<feature type="region of interest" description="Disordered" evidence="1">
    <location>
        <begin position="59"/>
        <end position="85"/>
    </location>
</feature>
<sequence length="85" mass="9407">MPFSKPIDPYGDDYVSVEECAKRMNITTEQVFELVSSHALRAYRWGGWGDIVVQPAILSGAPSTRPGAGEPTGEVKKRPRRMARS</sequence>
<name>A0ABX3SRU5_MYCMA</name>
<evidence type="ECO:0000313" key="3">
    <source>
        <dbReference type="Proteomes" id="UP000243140"/>
    </source>
</evidence>
<evidence type="ECO:0000256" key="1">
    <source>
        <dbReference type="SAM" id="MobiDB-lite"/>
    </source>
</evidence>
<dbReference type="EMBL" id="MVHV01000011">
    <property type="protein sequence ID" value="ORA82091.1"/>
    <property type="molecule type" value="Genomic_DNA"/>
</dbReference>
<reference evidence="2 3" key="1">
    <citation type="submission" date="2017-02" db="EMBL/GenBank/DDBJ databases">
        <title>The new phylogeny of genus Mycobacterium.</title>
        <authorList>
            <person name="Tortoli E."/>
            <person name="Trovato A."/>
            <person name="Cirillo D.M."/>
        </authorList>
    </citation>
    <scope>NUCLEOTIDE SEQUENCE [LARGE SCALE GENOMIC DNA]</scope>
    <source>
        <strain evidence="2 3">IP1130001</strain>
    </source>
</reference>
<protein>
    <recommendedName>
        <fullName evidence="4">DNA-binding protein</fullName>
    </recommendedName>
</protein>
<accession>A0ABX3SRU5</accession>
<gene>
    <name evidence="2" type="ORF">BST29_12935</name>
</gene>
<organism evidence="2 3">
    <name type="scientific">Mycobacterium malmoense</name>
    <dbReference type="NCBI Taxonomy" id="1780"/>
    <lineage>
        <taxon>Bacteria</taxon>
        <taxon>Bacillati</taxon>
        <taxon>Actinomycetota</taxon>
        <taxon>Actinomycetes</taxon>
        <taxon>Mycobacteriales</taxon>
        <taxon>Mycobacteriaceae</taxon>
        <taxon>Mycobacterium</taxon>
    </lineage>
</organism>
<evidence type="ECO:0008006" key="4">
    <source>
        <dbReference type="Google" id="ProtNLM"/>
    </source>
</evidence>